<evidence type="ECO:0000313" key="2">
    <source>
        <dbReference type="EMBL" id="CDR40874.1"/>
    </source>
</evidence>
<gene>
    <name evidence="2" type="ORF">CYFA0S_05e05402g</name>
</gene>
<dbReference type="Pfam" id="PF11124">
    <property type="entry name" value="Pho86"/>
    <property type="match status" value="1"/>
</dbReference>
<accession>A0A061ATA7</accession>
<feature type="transmembrane region" description="Helical" evidence="1">
    <location>
        <begin position="101"/>
        <end position="119"/>
    </location>
</feature>
<protein>
    <submittedName>
        <fullName evidence="2">CYFA0S05e05402g1_1</fullName>
    </submittedName>
</protein>
<keyword evidence="1" id="KW-0812">Transmembrane</keyword>
<dbReference type="PhylomeDB" id="A0A061ATA7"/>
<dbReference type="EMBL" id="LK052890">
    <property type="protein sequence ID" value="CDR40874.1"/>
    <property type="molecule type" value="Genomic_DNA"/>
</dbReference>
<dbReference type="InterPro" id="IPR024297">
    <property type="entry name" value="Pho86"/>
</dbReference>
<proteinExistence type="predicted"/>
<name>A0A061ATA7_CYBFA</name>
<evidence type="ECO:0000256" key="1">
    <source>
        <dbReference type="SAM" id="Phobius"/>
    </source>
</evidence>
<keyword evidence="1" id="KW-0472">Membrane</keyword>
<sequence>MSEEHKPTLAQKTARLDYLMDEKAPPTIYSTKLTPELSEAALNLTIDFQRQKQTGATMRLIKHPYTFAIIAAAFGVFSTWTLGQIVKDQGLRELKYQLDKVISVIVFTTMFTCVVFHLLNRQTEVIRDNADKIAESSEGVFGFNIREFAAVKAGAKVTKKERDMLDKAENTSIVVYRDTPIAVISLVPVPALSNKEKFVTKITGAGIRKVYQRSGIIEDLLDWAVYRSGVLNNSKSPKILVCIEVLSTDSDLKKVLKAKQFQFLEDRPLSGSQVLALYGIRNEIWGLPLNVSKLSDAEVVKSKAGSTGAKRKA</sequence>
<dbReference type="VEuPathDB" id="FungiDB:BON22_2036"/>
<dbReference type="AlphaFoldDB" id="A0A061ATA7"/>
<feature type="transmembrane region" description="Helical" evidence="1">
    <location>
        <begin position="65"/>
        <end position="86"/>
    </location>
</feature>
<reference evidence="2" key="1">
    <citation type="journal article" date="2014" name="Genome Announc.">
        <title>Genome sequence of the yeast Cyberlindnera fabianii (Hansenula fabianii).</title>
        <authorList>
            <person name="Freel K.C."/>
            <person name="Sarilar V."/>
            <person name="Neuveglise C."/>
            <person name="Devillers H."/>
            <person name="Friedrich A."/>
            <person name="Schacherer J."/>
        </authorList>
    </citation>
    <scope>NUCLEOTIDE SEQUENCE</scope>
    <source>
        <strain evidence="2">YJS4271</strain>
    </source>
</reference>
<keyword evidence="1" id="KW-1133">Transmembrane helix</keyword>
<organism evidence="2">
    <name type="scientific">Cyberlindnera fabianii</name>
    <name type="common">Yeast</name>
    <name type="synonym">Hansenula fabianii</name>
    <dbReference type="NCBI Taxonomy" id="36022"/>
    <lineage>
        <taxon>Eukaryota</taxon>
        <taxon>Fungi</taxon>
        <taxon>Dikarya</taxon>
        <taxon>Ascomycota</taxon>
        <taxon>Saccharomycotina</taxon>
        <taxon>Saccharomycetes</taxon>
        <taxon>Phaffomycetales</taxon>
        <taxon>Phaffomycetaceae</taxon>
        <taxon>Cyberlindnera</taxon>
    </lineage>
</organism>
<dbReference type="OrthoDB" id="4082764at2759"/>